<dbReference type="Proteomes" id="UP000234323">
    <property type="component" value="Unassembled WGS sequence"/>
</dbReference>
<reference evidence="2 3" key="1">
    <citation type="submission" date="2015-10" db="EMBL/GenBank/DDBJ databases">
        <title>Genome analyses suggest a sexual origin of heterokaryosis in a supposedly ancient asexual fungus.</title>
        <authorList>
            <person name="Ropars J."/>
            <person name="Sedzielewska K."/>
            <person name="Noel J."/>
            <person name="Charron P."/>
            <person name="Farinelli L."/>
            <person name="Marton T."/>
            <person name="Kruger M."/>
            <person name="Pelin A."/>
            <person name="Brachmann A."/>
            <person name="Corradi N."/>
        </authorList>
    </citation>
    <scope>NUCLEOTIDE SEQUENCE [LARGE SCALE GENOMIC DNA]</scope>
    <source>
        <strain evidence="2 3">A4</strain>
    </source>
</reference>
<protein>
    <submittedName>
        <fullName evidence="2">Uncharacterized protein</fullName>
    </submittedName>
</protein>
<feature type="region of interest" description="Disordered" evidence="1">
    <location>
        <begin position="109"/>
        <end position="148"/>
    </location>
</feature>
<evidence type="ECO:0000313" key="3">
    <source>
        <dbReference type="Proteomes" id="UP000234323"/>
    </source>
</evidence>
<organism evidence="2 3">
    <name type="scientific">Rhizophagus irregularis</name>
    <dbReference type="NCBI Taxonomy" id="588596"/>
    <lineage>
        <taxon>Eukaryota</taxon>
        <taxon>Fungi</taxon>
        <taxon>Fungi incertae sedis</taxon>
        <taxon>Mucoromycota</taxon>
        <taxon>Glomeromycotina</taxon>
        <taxon>Glomeromycetes</taxon>
        <taxon>Glomerales</taxon>
        <taxon>Glomeraceae</taxon>
        <taxon>Rhizophagus</taxon>
    </lineage>
</organism>
<proteinExistence type="predicted"/>
<accession>A0A2I1H1W4</accession>
<gene>
    <name evidence="2" type="ORF">RhiirA4_470648</name>
</gene>
<feature type="compositionally biased region" description="Low complexity" evidence="1">
    <location>
        <begin position="116"/>
        <end position="132"/>
    </location>
</feature>
<dbReference type="VEuPathDB" id="FungiDB:FUN_005016"/>
<keyword evidence="3" id="KW-1185">Reference proteome</keyword>
<sequence>MPKQPTFENIYPTLRKPLSLQKKSKYTVTLRERNNLSSSSISNVIPNMDSIMTPTIASNSDFINIHEKIKIPSTLLHNAHTIDHNNINDSNVQYNLIRSTEGDLQDNIFLDNPSFPSLRPNSPSTSSTSLSNSEDDDEDSENNFTAGHKNYYDVNSELPGYTGDGIHAYHELVKIIRHPKFKADQIPYSITTLKKFHKGLPLLPFTGKLVKIDMKNTPTNTLPLKEAYIYSIKDHIYRIINNPMLISKLYFGPGVEKEKNTEIWHNDLWKESPLFGEISLIINNGRS</sequence>
<comment type="caution">
    <text evidence="2">The sequence shown here is derived from an EMBL/GenBank/DDBJ whole genome shotgun (WGS) entry which is preliminary data.</text>
</comment>
<name>A0A2I1H1W4_9GLOM</name>
<dbReference type="AlphaFoldDB" id="A0A2I1H1W4"/>
<evidence type="ECO:0000256" key="1">
    <source>
        <dbReference type="SAM" id="MobiDB-lite"/>
    </source>
</evidence>
<dbReference type="EMBL" id="LLXI01001271">
    <property type="protein sequence ID" value="PKY52794.1"/>
    <property type="molecule type" value="Genomic_DNA"/>
</dbReference>
<evidence type="ECO:0000313" key="2">
    <source>
        <dbReference type="EMBL" id="PKY52794.1"/>
    </source>
</evidence>